<dbReference type="Pfam" id="PF00067">
    <property type="entry name" value="p450"/>
    <property type="match status" value="1"/>
</dbReference>
<reference evidence="8" key="1">
    <citation type="journal article" date="2017" name="Nat. Microbiol.">
        <title>Global analysis of biosynthetic gene clusters reveals vast potential of secondary metabolite production in Penicillium species.</title>
        <authorList>
            <person name="Nielsen J.C."/>
            <person name="Grijseels S."/>
            <person name="Prigent S."/>
            <person name="Ji B."/>
            <person name="Dainat J."/>
            <person name="Nielsen K.F."/>
            <person name="Frisvad J.C."/>
            <person name="Workman M."/>
            <person name="Nielsen J."/>
        </authorList>
    </citation>
    <scope>NUCLEOTIDE SEQUENCE [LARGE SCALE GENOMIC DNA]</scope>
    <source>
        <strain evidence="8">IBT 31321</strain>
    </source>
</reference>
<dbReference type="PANTHER" id="PTHR24305:SF103">
    <property type="entry name" value="P450, PUTATIVE (EUROFUNG)-RELATED"/>
    <property type="match status" value="1"/>
</dbReference>
<evidence type="ECO:0000256" key="2">
    <source>
        <dbReference type="ARBA" id="ARBA00022723"/>
    </source>
</evidence>
<evidence type="ECO:0000313" key="8">
    <source>
        <dbReference type="Proteomes" id="UP000191500"/>
    </source>
</evidence>
<dbReference type="InterPro" id="IPR017972">
    <property type="entry name" value="Cyt_P450_CS"/>
</dbReference>
<keyword evidence="4 5" id="KW-0408">Iron</keyword>
<keyword evidence="8" id="KW-1185">Reference proteome</keyword>
<evidence type="ECO:0000256" key="1">
    <source>
        <dbReference type="ARBA" id="ARBA00001971"/>
    </source>
</evidence>
<dbReference type="Gene3D" id="1.10.630.10">
    <property type="entry name" value="Cytochrome P450"/>
    <property type="match status" value="1"/>
</dbReference>
<dbReference type="GO" id="GO:0016705">
    <property type="term" value="F:oxidoreductase activity, acting on paired donors, with incorporation or reduction of molecular oxygen"/>
    <property type="evidence" value="ECO:0007669"/>
    <property type="project" value="InterPro"/>
</dbReference>
<sequence length="502" mass="56593">MHEESLAAFPALGLVQTTSLAISLVLLGYTSYMSYFHPLSKYPGPKVASWTNVWKAYYVYKLVLHEKLVELHQQYGPVVRIGPNHLHFWDGEAITPIYKGGRKMGKTEFYDAFTAFNPNLFGGRDEDIHALRRRQLSHGFSQASVENFEPLINGHIKILVDKLNELAKTEEVFDLKSIISYFVLDILGEVAFSRPFNAQLRGEADEIHAINDHILLSCVIGELPLQALSKFLARWSPVPWMRRLLKSRNNLKATCSECVKNKIDNASDRRDLLQSLVTAKDVETGASLTEQEINSEAFAMLVAGSHSTSGTLTLLFWHLIHNPEIWATVAAEVASTLQPLQDGDISYPIRGLEASLPYTMACVRENFRLNPVFTMPLWRCVMSPGGVRIGEFDVPYGTSVCISNYVLHHNPEIWGADHAVFRPDRWLGKDEPSRSRFLIPFSIGHRMCIGRNLAMTNILKTLTTLIGQFEFHPISRDQHVRVRSSGIGEMEGSFRCTVSVKH</sequence>
<dbReference type="GO" id="GO:0004497">
    <property type="term" value="F:monooxygenase activity"/>
    <property type="evidence" value="ECO:0007669"/>
    <property type="project" value="UniProtKB-KW"/>
</dbReference>
<feature type="binding site" description="axial binding residue" evidence="5">
    <location>
        <position position="448"/>
    </location>
    <ligand>
        <name>heme</name>
        <dbReference type="ChEBI" id="CHEBI:30413"/>
    </ligand>
    <ligandPart>
        <name>Fe</name>
        <dbReference type="ChEBI" id="CHEBI:18248"/>
    </ligandPart>
</feature>
<dbReference type="EMBL" id="MDDG01000001">
    <property type="protein sequence ID" value="OQE46304.1"/>
    <property type="molecule type" value="Genomic_DNA"/>
</dbReference>
<dbReference type="STRING" id="36646.A0A1V6V6J6"/>
<keyword evidence="5 6" id="KW-0349">Heme</keyword>
<dbReference type="InterPro" id="IPR001128">
    <property type="entry name" value="Cyt_P450"/>
</dbReference>
<dbReference type="PROSITE" id="PS00086">
    <property type="entry name" value="CYTOCHROME_P450"/>
    <property type="match status" value="1"/>
</dbReference>
<accession>A0A1V6V6J6</accession>
<evidence type="ECO:0000256" key="4">
    <source>
        <dbReference type="ARBA" id="ARBA00023004"/>
    </source>
</evidence>
<keyword evidence="6" id="KW-0503">Monooxygenase</keyword>
<protein>
    <recommendedName>
        <fullName evidence="9">Cytochrome P450</fullName>
    </recommendedName>
</protein>
<dbReference type="AlphaFoldDB" id="A0A1V6V6J6"/>
<dbReference type="InterPro" id="IPR036396">
    <property type="entry name" value="Cyt_P450_sf"/>
</dbReference>
<evidence type="ECO:0000313" key="7">
    <source>
        <dbReference type="EMBL" id="OQE46304.1"/>
    </source>
</evidence>
<keyword evidence="3 6" id="KW-0560">Oxidoreductase</keyword>
<organism evidence="7 8">
    <name type="scientific">Penicillium coprophilum</name>
    <dbReference type="NCBI Taxonomy" id="36646"/>
    <lineage>
        <taxon>Eukaryota</taxon>
        <taxon>Fungi</taxon>
        <taxon>Dikarya</taxon>
        <taxon>Ascomycota</taxon>
        <taxon>Pezizomycotina</taxon>
        <taxon>Eurotiomycetes</taxon>
        <taxon>Eurotiomycetidae</taxon>
        <taxon>Eurotiales</taxon>
        <taxon>Aspergillaceae</taxon>
        <taxon>Penicillium</taxon>
    </lineage>
</organism>
<dbReference type="SUPFAM" id="SSF48264">
    <property type="entry name" value="Cytochrome P450"/>
    <property type="match status" value="1"/>
</dbReference>
<comment type="cofactor">
    <cofactor evidence="1 5">
        <name>heme</name>
        <dbReference type="ChEBI" id="CHEBI:30413"/>
    </cofactor>
</comment>
<dbReference type="PRINTS" id="PR00463">
    <property type="entry name" value="EP450I"/>
</dbReference>
<dbReference type="GO" id="GO:0043386">
    <property type="term" value="P:mycotoxin biosynthetic process"/>
    <property type="evidence" value="ECO:0007669"/>
    <property type="project" value="UniProtKB-ARBA"/>
</dbReference>
<evidence type="ECO:0000256" key="3">
    <source>
        <dbReference type="ARBA" id="ARBA00023002"/>
    </source>
</evidence>
<dbReference type="GO" id="GO:0005506">
    <property type="term" value="F:iron ion binding"/>
    <property type="evidence" value="ECO:0007669"/>
    <property type="project" value="InterPro"/>
</dbReference>
<comment type="caution">
    <text evidence="7">The sequence shown here is derived from an EMBL/GenBank/DDBJ whole genome shotgun (WGS) entry which is preliminary data.</text>
</comment>
<evidence type="ECO:0000256" key="5">
    <source>
        <dbReference type="PIRSR" id="PIRSR602401-1"/>
    </source>
</evidence>
<evidence type="ECO:0008006" key="9">
    <source>
        <dbReference type="Google" id="ProtNLM"/>
    </source>
</evidence>
<dbReference type="PRINTS" id="PR00385">
    <property type="entry name" value="P450"/>
</dbReference>
<proteinExistence type="inferred from homology"/>
<evidence type="ECO:0000256" key="6">
    <source>
        <dbReference type="RuleBase" id="RU000461"/>
    </source>
</evidence>
<dbReference type="InterPro" id="IPR002401">
    <property type="entry name" value="Cyt_P450_E_grp-I"/>
</dbReference>
<keyword evidence="2 5" id="KW-0479">Metal-binding</keyword>
<name>A0A1V6V6J6_9EURO</name>
<gene>
    <name evidence="7" type="ORF">PENCOP_c001G00366</name>
</gene>
<dbReference type="Proteomes" id="UP000191500">
    <property type="component" value="Unassembled WGS sequence"/>
</dbReference>
<dbReference type="InterPro" id="IPR050121">
    <property type="entry name" value="Cytochrome_P450_monoxygenase"/>
</dbReference>
<comment type="similarity">
    <text evidence="6">Belongs to the cytochrome P450 family.</text>
</comment>
<dbReference type="GO" id="GO:0020037">
    <property type="term" value="F:heme binding"/>
    <property type="evidence" value="ECO:0007669"/>
    <property type="project" value="InterPro"/>
</dbReference>
<dbReference type="PANTHER" id="PTHR24305">
    <property type="entry name" value="CYTOCHROME P450"/>
    <property type="match status" value="1"/>
</dbReference>